<evidence type="ECO:0000313" key="3">
    <source>
        <dbReference type="Proteomes" id="UP000033924"/>
    </source>
</evidence>
<comment type="caution">
    <text evidence="2">The sequence shown here is derived from an EMBL/GenBank/DDBJ whole genome shotgun (WGS) entry which is preliminary data.</text>
</comment>
<evidence type="ECO:0000313" key="2">
    <source>
        <dbReference type="EMBL" id="KKF37818.1"/>
    </source>
</evidence>
<accession>A0A0M2KKP9</accession>
<keyword evidence="1" id="KW-0812">Transmembrane</keyword>
<protein>
    <submittedName>
        <fullName evidence="2">Uncharacterized protein</fullName>
    </submittedName>
</protein>
<proteinExistence type="predicted"/>
<dbReference type="AlphaFoldDB" id="A0A0M2KKP9"/>
<organism evidence="2 3">
    <name type="scientific">Erwinia tracheiphila</name>
    <dbReference type="NCBI Taxonomy" id="65700"/>
    <lineage>
        <taxon>Bacteria</taxon>
        <taxon>Pseudomonadati</taxon>
        <taxon>Pseudomonadota</taxon>
        <taxon>Gammaproteobacteria</taxon>
        <taxon>Enterobacterales</taxon>
        <taxon>Erwiniaceae</taxon>
        <taxon>Erwinia</taxon>
    </lineage>
</organism>
<keyword evidence="1" id="KW-0472">Membrane</keyword>
<evidence type="ECO:0000256" key="1">
    <source>
        <dbReference type="SAM" id="Phobius"/>
    </source>
</evidence>
<dbReference type="Proteomes" id="UP000033924">
    <property type="component" value="Unassembled WGS sequence"/>
</dbReference>
<gene>
    <name evidence="2" type="ORF">SY86_11200</name>
</gene>
<reference evidence="2 3" key="1">
    <citation type="submission" date="2015-01" db="EMBL/GenBank/DDBJ databases">
        <title>Erwinia tracheiphila.</title>
        <authorList>
            <person name="Shapiro L.R."/>
        </authorList>
    </citation>
    <scope>NUCLEOTIDE SEQUENCE [LARGE SCALE GENOMIC DNA]</scope>
    <source>
        <strain evidence="2 3">BuffGH</strain>
    </source>
</reference>
<dbReference type="EMBL" id="JXNU01000003">
    <property type="protein sequence ID" value="KKF37818.1"/>
    <property type="molecule type" value="Genomic_DNA"/>
</dbReference>
<dbReference type="PATRIC" id="fig|65700.7.peg.2827"/>
<feature type="transmembrane region" description="Helical" evidence="1">
    <location>
        <begin position="63"/>
        <end position="82"/>
    </location>
</feature>
<sequence length="92" mass="10596">MLCQETPIQYCDAIIENKYSHTARGEVAVASECVFSSMLRNKKILNKEMSELSESSRSSNFRWLWFILFSVFLGGKVATLMYKMRESSTVKI</sequence>
<keyword evidence="1" id="KW-1133">Transmembrane helix</keyword>
<keyword evidence="3" id="KW-1185">Reference proteome</keyword>
<name>A0A0M2KKP9_9GAMM</name>